<proteinExistence type="predicted"/>
<dbReference type="EnsemblPlants" id="AVESA.00010b.r2.6CG1112230.1">
    <property type="protein sequence ID" value="AVESA.00010b.r2.6CG1112230.1.CDS"/>
    <property type="gene ID" value="AVESA.00010b.r2.6CG1112230"/>
</dbReference>
<organism evidence="1 2">
    <name type="scientific">Avena sativa</name>
    <name type="common">Oat</name>
    <dbReference type="NCBI Taxonomy" id="4498"/>
    <lineage>
        <taxon>Eukaryota</taxon>
        <taxon>Viridiplantae</taxon>
        <taxon>Streptophyta</taxon>
        <taxon>Embryophyta</taxon>
        <taxon>Tracheophyta</taxon>
        <taxon>Spermatophyta</taxon>
        <taxon>Magnoliopsida</taxon>
        <taxon>Liliopsida</taxon>
        <taxon>Poales</taxon>
        <taxon>Poaceae</taxon>
        <taxon>BOP clade</taxon>
        <taxon>Pooideae</taxon>
        <taxon>Poodae</taxon>
        <taxon>Poeae</taxon>
        <taxon>Poeae Chloroplast Group 1 (Aveneae type)</taxon>
        <taxon>Aveninae</taxon>
        <taxon>Avena</taxon>
    </lineage>
</organism>
<dbReference type="Proteomes" id="UP001732700">
    <property type="component" value="Chromosome 6C"/>
</dbReference>
<accession>A0ACD5Z1J3</accession>
<evidence type="ECO:0000313" key="2">
    <source>
        <dbReference type="Proteomes" id="UP001732700"/>
    </source>
</evidence>
<reference evidence="1" key="2">
    <citation type="submission" date="2025-09" db="UniProtKB">
        <authorList>
            <consortium name="EnsemblPlants"/>
        </authorList>
    </citation>
    <scope>IDENTIFICATION</scope>
</reference>
<evidence type="ECO:0000313" key="1">
    <source>
        <dbReference type="EnsemblPlants" id="AVESA.00010b.r2.6CG1112230.1.CDS"/>
    </source>
</evidence>
<name>A0ACD5Z1J3_AVESA</name>
<keyword evidence="2" id="KW-1185">Reference proteome</keyword>
<protein>
    <submittedName>
        <fullName evidence="1">Uncharacterized protein</fullName>
    </submittedName>
</protein>
<reference evidence="1" key="1">
    <citation type="submission" date="2021-05" db="EMBL/GenBank/DDBJ databases">
        <authorList>
            <person name="Scholz U."/>
            <person name="Mascher M."/>
            <person name="Fiebig A."/>
        </authorList>
    </citation>
    <scope>NUCLEOTIDE SEQUENCE [LARGE SCALE GENOMIC DNA]</scope>
</reference>
<sequence>MASALRLLLRQHAVAPQPPMLRSLFPAPYSKVAAAAAASLPAVRSAPLPPPRLREVTPRKAPPTPKGEPRCCTTVPSAMTDSTKSLPDKLKDLKDSHKSLQAMYKNIEEHIEMIKTLLHDRTAAIDLLSKRLDDHQKLLDKLRAMQGDYRKIRNMRDGLAKLSKMGDEYDKDQAIESAKGLFIDEQLKILNEKHQDYRTALSRYRELERSTMEQVQKVEKLKKVAKVGAAVGLVGGLLLILAKI</sequence>